<feature type="compositionally biased region" description="Low complexity" evidence="1">
    <location>
        <begin position="77"/>
        <end position="94"/>
    </location>
</feature>
<proteinExistence type="predicted"/>
<accession>A0A5B7G6U5</accession>
<name>A0A5B7G6U5_PORTR</name>
<protein>
    <submittedName>
        <fullName evidence="2">Uncharacterized protein</fullName>
    </submittedName>
</protein>
<dbReference type="EMBL" id="VSRR010011408">
    <property type="protein sequence ID" value="MPC53145.1"/>
    <property type="molecule type" value="Genomic_DNA"/>
</dbReference>
<keyword evidence="3" id="KW-1185">Reference proteome</keyword>
<feature type="region of interest" description="Disordered" evidence="1">
    <location>
        <begin position="75"/>
        <end position="94"/>
    </location>
</feature>
<dbReference type="AlphaFoldDB" id="A0A5B7G6U5"/>
<feature type="region of interest" description="Disordered" evidence="1">
    <location>
        <begin position="1"/>
        <end position="20"/>
    </location>
</feature>
<comment type="caution">
    <text evidence="2">The sequence shown here is derived from an EMBL/GenBank/DDBJ whole genome shotgun (WGS) entry which is preliminary data.</text>
</comment>
<organism evidence="2 3">
    <name type="scientific">Portunus trituberculatus</name>
    <name type="common">Swimming crab</name>
    <name type="synonym">Neptunus trituberculatus</name>
    <dbReference type="NCBI Taxonomy" id="210409"/>
    <lineage>
        <taxon>Eukaryota</taxon>
        <taxon>Metazoa</taxon>
        <taxon>Ecdysozoa</taxon>
        <taxon>Arthropoda</taxon>
        <taxon>Crustacea</taxon>
        <taxon>Multicrustacea</taxon>
        <taxon>Malacostraca</taxon>
        <taxon>Eumalacostraca</taxon>
        <taxon>Eucarida</taxon>
        <taxon>Decapoda</taxon>
        <taxon>Pleocyemata</taxon>
        <taxon>Brachyura</taxon>
        <taxon>Eubrachyura</taxon>
        <taxon>Portunoidea</taxon>
        <taxon>Portunidae</taxon>
        <taxon>Portuninae</taxon>
        <taxon>Portunus</taxon>
    </lineage>
</organism>
<dbReference type="Proteomes" id="UP000324222">
    <property type="component" value="Unassembled WGS sequence"/>
</dbReference>
<gene>
    <name evidence="2" type="ORF">E2C01_047029</name>
</gene>
<evidence type="ECO:0000256" key="1">
    <source>
        <dbReference type="SAM" id="MobiDB-lite"/>
    </source>
</evidence>
<reference evidence="2 3" key="1">
    <citation type="submission" date="2019-05" db="EMBL/GenBank/DDBJ databases">
        <title>Another draft genome of Portunus trituberculatus and its Hox gene families provides insights of decapod evolution.</title>
        <authorList>
            <person name="Jeong J.-H."/>
            <person name="Song I."/>
            <person name="Kim S."/>
            <person name="Choi T."/>
            <person name="Kim D."/>
            <person name="Ryu S."/>
            <person name="Kim W."/>
        </authorList>
    </citation>
    <scope>NUCLEOTIDE SEQUENCE [LARGE SCALE GENOMIC DNA]</scope>
    <source>
        <tissue evidence="2">Muscle</tissue>
    </source>
</reference>
<sequence>MCHGNDFKRRTSRLAPPCSATCRATDASRHSLQKEHMRLSFREIPYLERAMADFCWTRSAVATSGRRWVGAGRVLRSPSSTATPPLSTTSSAASLDPAKLANTVAI</sequence>
<evidence type="ECO:0000313" key="2">
    <source>
        <dbReference type="EMBL" id="MPC53145.1"/>
    </source>
</evidence>
<evidence type="ECO:0000313" key="3">
    <source>
        <dbReference type="Proteomes" id="UP000324222"/>
    </source>
</evidence>